<dbReference type="PANTHER" id="PTHR48080:SF3">
    <property type="entry name" value="ENOLASE SUPERFAMILY MEMBER DDB_G0284701"/>
    <property type="match status" value="1"/>
</dbReference>
<feature type="active site" description="Proton acceptor; specific for (S)-substrate epimerization" evidence="5">
    <location>
        <position position="258"/>
    </location>
</feature>
<dbReference type="Pfam" id="PF13378">
    <property type="entry name" value="MR_MLE_C"/>
    <property type="match status" value="1"/>
</dbReference>
<dbReference type="eggNOG" id="COG4948">
    <property type="taxonomic scope" value="Bacteria"/>
</dbReference>
<dbReference type="GO" id="GO:0016855">
    <property type="term" value="F:racemase and epimerase activity, acting on amino acids and derivatives"/>
    <property type="evidence" value="ECO:0007669"/>
    <property type="project" value="UniProtKB-UniRule"/>
</dbReference>
<dbReference type="CDD" id="cd03319">
    <property type="entry name" value="L-Ala-DL-Glu_epimerase"/>
    <property type="match status" value="1"/>
</dbReference>
<feature type="binding site" evidence="6">
    <location>
        <position position="236"/>
    </location>
    <ligand>
        <name>Mg(2+)</name>
        <dbReference type="ChEBI" id="CHEBI:18420"/>
    </ligand>
</feature>
<accession>A0A0H3K4D1</accession>
<gene>
    <name evidence="9" type="ordered locus">syc1732_d</name>
</gene>
<feature type="binding site" evidence="6">
    <location>
        <position position="212"/>
    </location>
    <ligand>
        <name>Mg(2+)</name>
        <dbReference type="ChEBI" id="CHEBI:18420"/>
    </ligand>
</feature>
<feature type="active site" description="Proton acceptor; specific for (R)-substrate epimerization" evidence="5">
    <location>
        <position position="157"/>
    </location>
</feature>
<evidence type="ECO:0000256" key="4">
    <source>
        <dbReference type="ARBA" id="ARBA00023235"/>
    </source>
</evidence>
<dbReference type="RefSeq" id="WP_011244042.1">
    <property type="nucleotide sequence ID" value="NC_006576.1"/>
</dbReference>
<dbReference type="SFLD" id="SFLDS00001">
    <property type="entry name" value="Enolase"/>
    <property type="match status" value="1"/>
</dbReference>
<organism evidence="9 10">
    <name type="scientific">Synechococcus sp. (strain ATCC 27144 / PCC 6301 / SAUG 1402/1)</name>
    <name type="common">Anacystis nidulans</name>
    <dbReference type="NCBI Taxonomy" id="269084"/>
    <lineage>
        <taxon>Bacteria</taxon>
        <taxon>Bacillati</taxon>
        <taxon>Cyanobacteriota</taxon>
        <taxon>Cyanophyceae</taxon>
        <taxon>Synechococcales</taxon>
        <taxon>Synechococcaceae</taxon>
        <taxon>Synechococcus</taxon>
    </lineage>
</organism>
<dbReference type="Proteomes" id="UP000001175">
    <property type="component" value="Chromosome"/>
</dbReference>
<dbReference type="PANTHER" id="PTHR48080">
    <property type="entry name" value="D-GALACTONATE DEHYDRATASE-RELATED"/>
    <property type="match status" value="1"/>
</dbReference>
<evidence type="ECO:0000313" key="10">
    <source>
        <dbReference type="Proteomes" id="UP000001175"/>
    </source>
</evidence>
<dbReference type="GeneID" id="72431261"/>
<evidence type="ECO:0000313" key="9">
    <source>
        <dbReference type="EMBL" id="BAD79922.1"/>
    </source>
</evidence>
<evidence type="ECO:0000256" key="2">
    <source>
        <dbReference type="ARBA" id="ARBA00022723"/>
    </source>
</evidence>
<dbReference type="Gene3D" id="3.30.390.10">
    <property type="entry name" value="Enolase-like, N-terminal domain"/>
    <property type="match status" value="1"/>
</dbReference>
<evidence type="ECO:0000256" key="5">
    <source>
        <dbReference type="PIRSR" id="PIRSR634603-1"/>
    </source>
</evidence>
<dbReference type="InterPro" id="IPR029065">
    <property type="entry name" value="Enolase_C-like"/>
</dbReference>
<dbReference type="InterPro" id="IPR036849">
    <property type="entry name" value="Enolase-like_C_sf"/>
</dbReference>
<dbReference type="EMBL" id="AP008231">
    <property type="protein sequence ID" value="BAD79922.1"/>
    <property type="molecule type" value="Genomic_DNA"/>
</dbReference>
<dbReference type="EC" id="5.1.1.-" evidence="7"/>
<evidence type="ECO:0000259" key="8">
    <source>
        <dbReference type="SMART" id="SM00922"/>
    </source>
</evidence>
<sequence>MQLSFEPFTVHKRFALRISRGSTQATTNLWVRLQQDGLEGWGEASPFSTGQQSQTTELLSEALTTIAPALVHLDPWNHQQFEDLTRSLPSAARAALDLAIWDWRGKALGQPLWKLWGLARDRCPVTSVTIGISSPQAGQERLAAWRELFEPALIKVKLGSPEGVEADRVLLNALKEVAPTTPFSVDANGGWDVATTRSLADWLVESGVIYLEQPLAKGQEADLLQLRDLPLPVFVDESAWTSQDVAALSDRVDGINLKLLKTGGLTEALRAIHTARAHGLQLMLGCYSDSSLLNSAAAQLGPLVDYLDLDSHLNLLDDPFNGATIAAGRLVPSDRPGLGVLRQE</sequence>
<dbReference type="GO" id="GO:0046872">
    <property type="term" value="F:metal ion binding"/>
    <property type="evidence" value="ECO:0007669"/>
    <property type="project" value="UniProtKB-KW"/>
</dbReference>
<dbReference type="InterPro" id="IPR013342">
    <property type="entry name" value="Mandelate_racemase_C"/>
</dbReference>
<proteinExistence type="inferred from homology"/>
<dbReference type="InterPro" id="IPR013341">
    <property type="entry name" value="Mandelate_racemase_N_dom"/>
</dbReference>
<dbReference type="SMART" id="SM00922">
    <property type="entry name" value="MR_MLE"/>
    <property type="match status" value="1"/>
</dbReference>
<evidence type="ECO:0000256" key="7">
    <source>
        <dbReference type="RuleBase" id="RU366006"/>
    </source>
</evidence>
<evidence type="ECO:0000256" key="3">
    <source>
        <dbReference type="ARBA" id="ARBA00022842"/>
    </source>
</evidence>
<evidence type="ECO:0000256" key="6">
    <source>
        <dbReference type="PIRSR" id="PIRSR634603-3"/>
    </source>
</evidence>
<protein>
    <recommendedName>
        <fullName evidence="7">Dipeptide epimerase</fullName>
        <ecNumber evidence="7">5.1.1.-</ecNumber>
    </recommendedName>
</protein>
<dbReference type="AlphaFoldDB" id="A0A0H3K4D1"/>
<dbReference type="KEGG" id="syc:syc1732_d"/>
<keyword evidence="4 7" id="KW-0413">Isomerase</keyword>
<feature type="domain" description="Mandelate racemase/muconate lactonizing enzyme C-terminal" evidence="8">
    <location>
        <begin position="139"/>
        <end position="232"/>
    </location>
</feature>
<keyword evidence="3 6" id="KW-0460">Magnesium</keyword>
<dbReference type="InterPro" id="IPR034593">
    <property type="entry name" value="DgoD-like"/>
</dbReference>
<dbReference type="SUPFAM" id="SSF54826">
    <property type="entry name" value="Enolase N-terminal domain-like"/>
    <property type="match status" value="1"/>
</dbReference>
<keyword evidence="2 6" id="KW-0479">Metal-binding</keyword>
<reference evidence="9 10" key="1">
    <citation type="journal article" date="2007" name="Photosyn. Res.">
        <title>Complete nucleotide sequence of the freshwater unicellular cyanobacterium Synechococcus elongatus PCC 6301 chromosome: gene content and organization.</title>
        <authorList>
            <person name="Sugita C."/>
            <person name="Ogata K."/>
            <person name="Shikata M."/>
            <person name="Jikuya H."/>
            <person name="Takano J."/>
            <person name="Furumichi M."/>
            <person name="Kanehisa M."/>
            <person name="Omata T."/>
            <person name="Sugiura M."/>
            <person name="Sugita M."/>
        </authorList>
    </citation>
    <scope>NUCLEOTIDE SEQUENCE [LARGE SCALE GENOMIC DNA]</scope>
    <source>
        <strain evidence="10">ATCC 27144 / PCC 6301 / SAUG 1402/1</strain>
    </source>
</reference>
<feature type="binding site" evidence="6">
    <location>
        <position position="186"/>
    </location>
    <ligand>
        <name>Mg(2+)</name>
        <dbReference type="ChEBI" id="CHEBI:18420"/>
    </ligand>
</feature>
<dbReference type="Gene3D" id="3.20.20.120">
    <property type="entry name" value="Enolase-like C-terminal domain"/>
    <property type="match status" value="1"/>
</dbReference>
<name>A0A0H3K4D1_SYNP6</name>
<dbReference type="SFLD" id="SFLDG00180">
    <property type="entry name" value="muconate_cycloisomerase"/>
    <property type="match status" value="1"/>
</dbReference>
<dbReference type="InterPro" id="IPR034603">
    <property type="entry name" value="Dipeptide_epimerase"/>
</dbReference>
<comment type="cofactor">
    <cofactor evidence="6 7">
        <name>Mg(2+)</name>
        <dbReference type="ChEBI" id="CHEBI:18420"/>
    </cofactor>
    <text evidence="6 7">Binds 1 Mg(2+) ion per subunit.</text>
</comment>
<comment type="similarity">
    <text evidence="1 7">Belongs to the mandelate racemase/muconate lactonizing enzyme family.</text>
</comment>
<dbReference type="InterPro" id="IPR029017">
    <property type="entry name" value="Enolase-like_N"/>
</dbReference>
<dbReference type="SUPFAM" id="SSF51604">
    <property type="entry name" value="Enolase C-terminal domain-like"/>
    <property type="match status" value="1"/>
</dbReference>
<dbReference type="Pfam" id="PF02746">
    <property type="entry name" value="MR_MLE_N"/>
    <property type="match status" value="1"/>
</dbReference>
<evidence type="ECO:0000256" key="1">
    <source>
        <dbReference type="ARBA" id="ARBA00008031"/>
    </source>
</evidence>